<keyword evidence="2" id="KW-1185">Reference proteome</keyword>
<gene>
    <name evidence="1" type="ORF">J2S15_002373</name>
</gene>
<sequence>MENLIIVASFLGMMGLMSATGLISSEVLDKANCVSDTSEYRSGSNKFNISKNEEVLK</sequence>
<dbReference type="Proteomes" id="UP001230220">
    <property type="component" value="Unassembled WGS sequence"/>
</dbReference>
<name>A0ABU0E3Z9_9FIRM</name>
<dbReference type="RefSeq" id="WP_307408498.1">
    <property type="nucleotide sequence ID" value="NZ_JAUSUR010000004.1"/>
</dbReference>
<proteinExistence type="predicted"/>
<accession>A0ABU0E3Z9</accession>
<reference evidence="1 2" key="1">
    <citation type="submission" date="2023-07" db="EMBL/GenBank/DDBJ databases">
        <title>Genomic Encyclopedia of Type Strains, Phase IV (KMG-IV): sequencing the most valuable type-strain genomes for metagenomic binning, comparative biology and taxonomic classification.</title>
        <authorList>
            <person name="Goeker M."/>
        </authorList>
    </citation>
    <scope>NUCLEOTIDE SEQUENCE [LARGE SCALE GENOMIC DNA]</scope>
    <source>
        <strain evidence="1 2">DSM 16784</strain>
    </source>
</reference>
<organism evidence="1 2">
    <name type="scientific">Breznakia pachnodae</name>
    <dbReference type="NCBI Taxonomy" id="265178"/>
    <lineage>
        <taxon>Bacteria</taxon>
        <taxon>Bacillati</taxon>
        <taxon>Bacillota</taxon>
        <taxon>Erysipelotrichia</taxon>
        <taxon>Erysipelotrichales</taxon>
        <taxon>Erysipelotrichaceae</taxon>
        <taxon>Breznakia</taxon>
    </lineage>
</organism>
<protein>
    <recommendedName>
        <fullName evidence="3">NADH dehydrogenase subunit 3</fullName>
    </recommendedName>
</protein>
<evidence type="ECO:0000313" key="2">
    <source>
        <dbReference type="Proteomes" id="UP001230220"/>
    </source>
</evidence>
<dbReference type="EMBL" id="JAUSUR010000004">
    <property type="protein sequence ID" value="MDQ0361623.1"/>
    <property type="molecule type" value="Genomic_DNA"/>
</dbReference>
<comment type="caution">
    <text evidence="1">The sequence shown here is derived from an EMBL/GenBank/DDBJ whole genome shotgun (WGS) entry which is preliminary data.</text>
</comment>
<evidence type="ECO:0000313" key="1">
    <source>
        <dbReference type="EMBL" id="MDQ0361623.1"/>
    </source>
</evidence>
<evidence type="ECO:0008006" key="3">
    <source>
        <dbReference type="Google" id="ProtNLM"/>
    </source>
</evidence>